<comment type="caution">
    <text evidence="3">The sequence shown here is derived from an EMBL/GenBank/DDBJ whole genome shotgun (WGS) entry which is preliminary data.</text>
</comment>
<dbReference type="GO" id="GO:0016787">
    <property type="term" value="F:hydrolase activity"/>
    <property type="evidence" value="ECO:0007669"/>
    <property type="project" value="InterPro"/>
</dbReference>
<dbReference type="InterPro" id="IPR052350">
    <property type="entry name" value="Metallo-dep_Lactonases"/>
</dbReference>
<dbReference type="SUPFAM" id="SSF51556">
    <property type="entry name" value="Metallo-dependent hydrolases"/>
    <property type="match status" value="1"/>
</dbReference>
<evidence type="ECO:0000259" key="2">
    <source>
        <dbReference type="Pfam" id="PF04909"/>
    </source>
</evidence>
<reference evidence="3 4" key="1">
    <citation type="journal article" date="2014" name="Int. J. Syst. Evol. Microbiol.">
        <title>Complete genome sequence of Corynebacterium casei LMG S-19264T (=DSM 44701T), isolated from a smear-ripened cheese.</title>
        <authorList>
            <consortium name="US DOE Joint Genome Institute (JGI-PGF)"/>
            <person name="Walter F."/>
            <person name="Albersmeier A."/>
            <person name="Kalinowski J."/>
            <person name="Ruckert C."/>
        </authorList>
    </citation>
    <scope>NUCLEOTIDE SEQUENCE [LARGE SCALE GENOMIC DNA]</scope>
    <source>
        <strain evidence="3 4">CGMCC 1.15896</strain>
    </source>
</reference>
<dbReference type="Proteomes" id="UP000596977">
    <property type="component" value="Unassembled WGS sequence"/>
</dbReference>
<feature type="domain" description="Amidohydrolase-related" evidence="2">
    <location>
        <begin position="5"/>
        <end position="274"/>
    </location>
</feature>
<dbReference type="RefSeq" id="WP_127074302.1">
    <property type="nucleotide sequence ID" value="NZ_BMKB01000003.1"/>
</dbReference>
<evidence type="ECO:0000313" key="4">
    <source>
        <dbReference type="Proteomes" id="UP000596977"/>
    </source>
</evidence>
<gene>
    <name evidence="3" type="ORF">GCM10011499_19610</name>
</gene>
<dbReference type="Pfam" id="PF04909">
    <property type="entry name" value="Amidohydro_2"/>
    <property type="match status" value="1"/>
</dbReference>
<comment type="similarity">
    <text evidence="1">Belongs to the metallo-dependent hydrolases superfamily.</text>
</comment>
<organism evidence="3 4">
    <name type="scientific">Pelagibacterium lentulum</name>
    <dbReference type="NCBI Taxonomy" id="2029865"/>
    <lineage>
        <taxon>Bacteria</taxon>
        <taxon>Pseudomonadati</taxon>
        <taxon>Pseudomonadota</taxon>
        <taxon>Alphaproteobacteria</taxon>
        <taxon>Hyphomicrobiales</taxon>
        <taxon>Devosiaceae</taxon>
        <taxon>Pelagibacterium</taxon>
    </lineage>
</organism>
<dbReference type="InterPro" id="IPR006680">
    <property type="entry name" value="Amidohydro-rel"/>
</dbReference>
<proteinExistence type="inferred from homology"/>
<dbReference type="EMBL" id="BMKB01000003">
    <property type="protein sequence ID" value="GGA49776.1"/>
    <property type="molecule type" value="Genomic_DNA"/>
</dbReference>
<dbReference type="OrthoDB" id="9787654at2"/>
<dbReference type="Gene3D" id="3.20.20.140">
    <property type="entry name" value="Metal-dependent hydrolases"/>
    <property type="match status" value="1"/>
</dbReference>
<evidence type="ECO:0000256" key="1">
    <source>
        <dbReference type="ARBA" id="ARBA00038310"/>
    </source>
</evidence>
<dbReference type="AlphaFoldDB" id="A0A916REF2"/>
<protein>
    <submittedName>
        <fullName evidence="3">Amidohydrolase</fullName>
    </submittedName>
</protein>
<keyword evidence="4" id="KW-1185">Reference proteome</keyword>
<name>A0A916REF2_9HYPH</name>
<dbReference type="PANTHER" id="PTHR43569:SF2">
    <property type="entry name" value="AMIDOHYDROLASE-RELATED DOMAIN-CONTAINING PROTEIN"/>
    <property type="match status" value="1"/>
</dbReference>
<evidence type="ECO:0000313" key="3">
    <source>
        <dbReference type="EMBL" id="GGA49776.1"/>
    </source>
</evidence>
<dbReference type="InterPro" id="IPR032466">
    <property type="entry name" value="Metal_Hydrolase"/>
</dbReference>
<accession>A0A916REF2</accession>
<dbReference type="PANTHER" id="PTHR43569">
    <property type="entry name" value="AMIDOHYDROLASE"/>
    <property type="match status" value="1"/>
</dbReference>
<sequence length="276" mass="30930">MRILDTHLHLIYRDRISYPWVKGAGGLDNDFTLESYLAEARGLDIESALHMEVDVAESDIEAETAFVTGIDPFVVGAISSARPENKDFPAQLERLMEIGNVKGIRRVLHVVPDEVSQTRLFVENLTHLKRHDLSFDLCLLARQLPLGMALADAHPDTQFILDHCGVPDVEAQALDPWRAYITDMARRPNVAAKISGVIAYAGKDWSVETLRPFVEHVIEAFGWDRVVWGSDHPVCTTTASLTDWVTATRQLIAGASEDEQAKLLHRNAERIYRINP</sequence>